<dbReference type="AlphaFoldDB" id="E3J2R9"/>
<dbReference type="CDD" id="cd05154">
    <property type="entry name" value="ACAD10_11_N-like"/>
    <property type="match status" value="1"/>
</dbReference>
<evidence type="ECO:0000313" key="4">
    <source>
        <dbReference type="Proteomes" id="UP000002484"/>
    </source>
</evidence>
<keyword evidence="3" id="KW-0808">Transferase</keyword>
<dbReference type="Pfam" id="PF01636">
    <property type="entry name" value="APH"/>
    <property type="match status" value="1"/>
</dbReference>
<dbReference type="InterPro" id="IPR051678">
    <property type="entry name" value="AGP_Transferase"/>
</dbReference>
<dbReference type="InterPro" id="IPR002575">
    <property type="entry name" value="Aminoglycoside_PTrfase"/>
</dbReference>
<sequence length="385" mass="42157">MQAQERDPELTRTRLAGWLAPRLAAGAGGVDVGPLTSPEGLGFSNETHLFDATWGDGTARTTRRLVLRIAPTVYQVFLEARFAEQYQVMAALTGADPGLPVPELFGYEPDPALLGAPFFVMGAVDGRAPNDNPPYHVGGWLHDVTPADRAAMWWAGVDVLARIHRLDPHALGLGFLDSPERGRTGIDQQLAYYEQMLTWAGATVFDTPPEPLASARDWLRAHQPDEPDPPVLLWGDARIGNILFDGEFRAAAVLDWEMAELGAPEADLAWFLFLDRHHCDGCDAPRLDGFPSRADTVARYEQLLGRPLRHLDYYEVFAAYRFAVIMLRILVMFVELGMMDPATDMITNNTVSRMLATLLDLPAPGAPPDRDTPRTAPAGAPPAAG</sequence>
<dbReference type="RefSeq" id="WP_013424848.1">
    <property type="nucleotide sequence ID" value="NC_014666.1"/>
</dbReference>
<dbReference type="GO" id="GO:0016740">
    <property type="term" value="F:transferase activity"/>
    <property type="evidence" value="ECO:0007669"/>
    <property type="project" value="UniProtKB-KW"/>
</dbReference>
<dbReference type="HOGENOM" id="CLU_007526_1_2_11"/>
<evidence type="ECO:0000259" key="2">
    <source>
        <dbReference type="Pfam" id="PF01636"/>
    </source>
</evidence>
<dbReference type="PANTHER" id="PTHR21310">
    <property type="entry name" value="AMINOGLYCOSIDE PHOSPHOTRANSFERASE-RELATED-RELATED"/>
    <property type="match status" value="1"/>
</dbReference>
<evidence type="ECO:0000313" key="3">
    <source>
        <dbReference type="EMBL" id="ADP81730.1"/>
    </source>
</evidence>
<feature type="region of interest" description="Disordered" evidence="1">
    <location>
        <begin position="362"/>
        <end position="385"/>
    </location>
</feature>
<keyword evidence="4" id="KW-1185">Reference proteome</keyword>
<dbReference type="InParanoid" id="E3J2R9"/>
<protein>
    <submittedName>
        <fullName evidence="3">Aminoglycoside phosphotransferase</fullName>
    </submittedName>
</protein>
<dbReference type="Proteomes" id="UP000002484">
    <property type="component" value="Chromosome"/>
</dbReference>
<dbReference type="eggNOG" id="COG3173">
    <property type="taxonomic scope" value="Bacteria"/>
</dbReference>
<dbReference type="EMBL" id="CP002299">
    <property type="protein sequence ID" value="ADP81730.1"/>
    <property type="molecule type" value="Genomic_DNA"/>
</dbReference>
<dbReference type="PANTHER" id="PTHR21310:SF40">
    <property type="entry name" value="AMINOGLYCOSIDE PHOSPHOTRANSFERASE DOMAIN-CONTAINING PROTEIN-RELATED"/>
    <property type="match status" value="1"/>
</dbReference>
<dbReference type="InterPro" id="IPR011009">
    <property type="entry name" value="Kinase-like_dom_sf"/>
</dbReference>
<feature type="domain" description="Aminoglycoside phosphotransferase" evidence="2">
    <location>
        <begin position="62"/>
        <end position="287"/>
    </location>
</feature>
<name>E3J2R9_PSEI1</name>
<feature type="compositionally biased region" description="Low complexity" evidence="1">
    <location>
        <begin position="376"/>
        <end position="385"/>
    </location>
</feature>
<dbReference type="SUPFAM" id="SSF56112">
    <property type="entry name" value="Protein kinase-like (PK-like)"/>
    <property type="match status" value="1"/>
</dbReference>
<accession>E3J2R9</accession>
<dbReference type="InterPro" id="IPR041726">
    <property type="entry name" value="ACAD10_11_N"/>
</dbReference>
<dbReference type="STRING" id="298654.FraEuI1c_3723"/>
<evidence type="ECO:0000256" key="1">
    <source>
        <dbReference type="SAM" id="MobiDB-lite"/>
    </source>
</evidence>
<reference evidence="3 4" key="1">
    <citation type="submission" date="2010-10" db="EMBL/GenBank/DDBJ databases">
        <title>Complete sequence of Frankia sp. EuI1c.</title>
        <authorList>
            <consortium name="US DOE Joint Genome Institute"/>
            <person name="Lucas S."/>
            <person name="Copeland A."/>
            <person name="Lapidus A."/>
            <person name="Cheng J.-F."/>
            <person name="Bruce D."/>
            <person name="Goodwin L."/>
            <person name="Pitluck S."/>
            <person name="Chertkov O."/>
            <person name="Detter J.C."/>
            <person name="Han C."/>
            <person name="Tapia R."/>
            <person name="Land M."/>
            <person name="Hauser L."/>
            <person name="Jeffries C."/>
            <person name="Kyrpides N."/>
            <person name="Ivanova N."/>
            <person name="Mikhailova N."/>
            <person name="Beauchemin N."/>
            <person name="Sen A."/>
            <person name="Sur S.A."/>
            <person name="Gtari M."/>
            <person name="Wall L."/>
            <person name="Tisa L."/>
            <person name="Woyke T."/>
        </authorList>
    </citation>
    <scope>NUCLEOTIDE SEQUENCE [LARGE SCALE GENOMIC DNA]</scope>
    <source>
        <strain evidence="4">DSM 45817 / CECT 9037 / EuI1c</strain>
    </source>
</reference>
<dbReference type="KEGG" id="fri:FraEuI1c_3723"/>
<dbReference type="OrthoDB" id="3339041at2"/>
<dbReference type="Gene3D" id="3.90.1200.10">
    <property type="match status" value="1"/>
</dbReference>
<proteinExistence type="predicted"/>
<organism evidence="3 4">
    <name type="scientific">Pseudofrankia inefficax (strain DSM 45817 / CECT 9037 / DDB 130130 / EuI1c)</name>
    <name type="common">Frankia inefficax</name>
    <dbReference type="NCBI Taxonomy" id="298654"/>
    <lineage>
        <taxon>Bacteria</taxon>
        <taxon>Bacillati</taxon>
        <taxon>Actinomycetota</taxon>
        <taxon>Actinomycetes</taxon>
        <taxon>Frankiales</taxon>
        <taxon>Frankiaceae</taxon>
        <taxon>Pseudofrankia</taxon>
    </lineage>
</organism>
<dbReference type="Gene3D" id="3.30.200.20">
    <property type="entry name" value="Phosphorylase Kinase, domain 1"/>
    <property type="match status" value="1"/>
</dbReference>
<gene>
    <name evidence="3" type="ordered locus">FraEuI1c_3723</name>
</gene>